<sequence>MNYKLLFIPFLALLWSCGNSPEKDAEGTADTLIYNVKKFEKHSKTCVKEDSLCATVKFEYPEFASPEFNATIQKELFNIFHDENDTTKNSPKNFIELAENFIADYDVKLQEGKDFVNKANEKNEGGFLANPWYMEGYNKVQRQTDKYLMLHTNTNWFMGGNHPISMEYYYVYDRKTFKRVTLEDIFEKGFDQKLLTIAEAKFRKQENLKPADKLIEENGYFFENGKFLLNDNFTLTDKGVKFLYNVYEIKSYAAGITELEIPYDDLKGILK</sequence>
<evidence type="ECO:0000259" key="1">
    <source>
        <dbReference type="Pfam" id="PF11738"/>
    </source>
</evidence>
<name>A0A316E1P2_9BACT</name>
<evidence type="ECO:0000259" key="2">
    <source>
        <dbReference type="Pfam" id="PF13739"/>
    </source>
</evidence>
<keyword evidence="4" id="KW-1185">Reference proteome</keyword>
<organism evidence="3 4">
    <name type="scientific">Arcicella aurantiaca</name>
    <dbReference type="NCBI Taxonomy" id="591202"/>
    <lineage>
        <taxon>Bacteria</taxon>
        <taxon>Pseudomonadati</taxon>
        <taxon>Bacteroidota</taxon>
        <taxon>Cytophagia</taxon>
        <taxon>Cytophagales</taxon>
        <taxon>Flectobacillaceae</taxon>
        <taxon>Arcicella</taxon>
    </lineage>
</organism>
<dbReference type="RefSeq" id="WP_109743625.1">
    <property type="nucleotide sequence ID" value="NZ_QGGO01000015.1"/>
</dbReference>
<dbReference type="InterPro" id="IPR025303">
    <property type="entry name" value="PdaC"/>
</dbReference>
<reference evidence="3 4" key="1">
    <citation type="submission" date="2018-05" db="EMBL/GenBank/DDBJ databases">
        <title>Genomic Encyclopedia of Archaeal and Bacterial Type Strains, Phase II (KMG-II): from individual species to whole genera.</title>
        <authorList>
            <person name="Goeker M."/>
        </authorList>
    </citation>
    <scope>NUCLEOTIDE SEQUENCE [LARGE SCALE GENOMIC DNA]</scope>
    <source>
        <strain evidence="3 4">DSM 22214</strain>
    </source>
</reference>
<dbReference type="AlphaFoldDB" id="A0A316E1P2"/>
<proteinExistence type="predicted"/>
<evidence type="ECO:0000313" key="4">
    <source>
        <dbReference type="Proteomes" id="UP000245489"/>
    </source>
</evidence>
<dbReference type="Pfam" id="PF11738">
    <property type="entry name" value="DUF3298"/>
    <property type="match status" value="1"/>
</dbReference>
<dbReference type="InterPro" id="IPR037126">
    <property type="entry name" value="PdaC/RsiV-like_sf"/>
</dbReference>
<feature type="domain" description="Deacetylase PdaC" evidence="2">
    <location>
        <begin position="48"/>
        <end position="164"/>
    </location>
</feature>
<dbReference type="OrthoDB" id="594879at2"/>
<dbReference type="Gene3D" id="3.30.565.40">
    <property type="entry name" value="Fervidobacterium nodosum Rt17-B1 like"/>
    <property type="match status" value="1"/>
</dbReference>
<dbReference type="Pfam" id="PF13739">
    <property type="entry name" value="PdaC"/>
    <property type="match status" value="1"/>
</dbReference>
<feature type="domain" description="DUF3298" evidence="1">
    <location>
        <begin position="183"/>
        <end position="264"/>
    </location>
</feature>
<dbReference type="Proteomes" id="UP000245489">
    <property type="component" value="Unassembled WGS sequence"/>
</dbReference>
<dbReference type="EMBL" id="QGGO01000015">
    <property type="protein sequence ID" value="PWK24394.1"/>
    <property type="molecule type" value="Genomic_DNA"/>
</dbReference>
<dbReference type="Gene3D" id="3.90.640.20">
    <property type="entry name" value="Heat-shock cognate protein, ATPase"/>
    <property type="match status" value="1"/>
</dbReference>
<accession>A0A316E1P2</accession>
<evidence type="ECO:0000313" key="3">
    <source>
        <dbReference type="EMBL" id="PWK24394.1"/>
    </source>
</evidence>
<gene>
    <name evidence="3" type="ORF">LV89_02907</name>
</gene>
<protein>
    <submittedName>
        <fullName evidence="3">Uncharacterized protein DUF4163</fullName>
    </submittedName>
</protein>
<dbReference type="InterPro" id="IPR021729">
    <property type="entry name" value="DUF3298"/>
</dbReference>
<comment type="caution">
    <text evidence="3">The sequence shown here is derived from an EMBL/GenBank/DDBJ whole genome shotgun (WGS) entry which is preliminary data.</text>
</comment>